<name>A0A9W6KYK4_9ACTN</name>
<proteinExistence type="predicted"/>
<dbReference type="GO" id="GO:0006633">
    <property type="term" value="P:fatty acid biosynthetic process"/>
    <property type="evidence" value="ECO:0007669"/>
    <property type="project" value="InterPro"/>
</dbReference>
<dbReference type="EMBL" id="BSFP01000212">
    <property type="protein sequence ID" value="GLL08810.1"/>
    <property type="molecule type" value="Genomic_DNA"/>
</dbReference>
<reference evidence="7" key="2">
    <citation type="submission" date="2023-01" db="EMBL/GenBank/DDBJ databases">
        <authorList>
            <person name="Sun Q."/>
            <person name="Evtushenko L."/>
        </authorList>
    </citation>
    <scope>NUCLEOTIDE SEQUENCE</scope>
    <source>
        <strain evidence="7">VKM Ac-1321</strain>
    </source>
</reference>
<dbReference type="CDD" id="cd00833">
    <property type="entry name" value="PKS"/>
    <property type="match status" value="1"/>
</dbReference>
<dbReference type="SMART" id="SM00827">
    <property type="entry name" value="PKS_AT"/>
    <property type="match status" value="1"/>
</dbReference>
<dbReference type="InterPro" id="IPR020841">
    <property type="entry name" value="PKS_Beta-ketoAc_synthase_dom"/>
</dbReference>
<evidence type="ECO:0000256" key="3">
    <source>
        <dbReference type="ARBA" id="ARBA00022553"/>
    </source>
</evidence>
<protein>
    <recommendedName>
        <fullName evidence="6">Ketosynthase family 3 (KS3) domain-containing protein</fullName>
    </recommendedName>
</protein>
<dbReference type="SUPFAM" id="SSF53901">
    <property type="entry name" value="Thiolase-like"/>
    <property type="match status" value="1"/>
</dbReference>
<evidence type="ECO:0000256" key="5">
    <source>
        <dbReference type="ARBA" id="ARBA00023268"/>
    </source>
</evidence>
<dbReference type="GO" id="GO:0017000">
    <property type="term" value="P:antibiotic biosynthetic process"/>
    <property type="evidence" value="ECO:0007669"/>
    <property type="project" value="UniProtKB-ARBA"/>
</dbReference>
<organism evidence="7 8">
    <name type="scientific">Dactylosporangium matsuzakiense</name>
    <dbReference type="NCBI Taxonomy" id="53360"/>
    <lineage>
        <taxon>Bacteria</taxon>
        <taxon>Bacillati</taxon>
        <taxon>Actinomycetota</taxon>
        <taxon>Actinomycetes</taxon>
        <taxon>Micromonosporales</taxon>
        <taxon>Micromonosporaceae</taxon>
        <taxon>Dactylosporangium</taxon>
    </lineage>
</organism>
<keyword evidence="3" id="KW-0597">Phosphoprotein</keyword>
<dbReference type="Pfam" id="PF00698">
    <property type="entry name" value="Acyl_transf_1"/>
    <property type="match status" value="1"/>
</dbReference>
<dbReference type="Gene3D" id="3.40.47.10">
    <property type="match status" value="1"/>
</dbReference>
<dbReference type="InterPro" id="IPR036299">
    <property type="entry name" value="Polyketide_synth_docking_sf"/>
</dbReference>
<evidence type="ECO:0000256" key="2">
    <source>
        <dbReference type="ARBA" id="ARBA00022450"/>
    </source>
</evidence>
<dbReference type="Pfam" id="PF08990">
    <property type="entry name" value="Docking"/>
    <property type="match status" value="1"/>
</dbReference>
<accession>A0A9W6KYK4</accession>
<keyword evidence="5" id="KW-0511">Multifunctional enzyme</keyword>
<comment type="caution">
    <text evidence="7">The sequence shown here is derived from an EMBL/GenBank/DDBJ whole genome shotgun (WGS) entry which is preliminary data.</text>
</comment>
<dbReference type="Pfam" id="PF02801">
    <property type="entry name" value="Ketoacyl-synt_C"/>
    <property type="match status" value="1"/>
</dbReference>
<dbReference type="InterPro" id="IPR018201">
    <property type="entry name" value="Ketoacyl_synth_AS"/>
</dbReference>
<keyword evidence="2" id="KW-0596">Phosphopantetheine</keyword>
<dbReference type="InterPro" id="IPR014030">
    <property type="entry name" value="Ketoacyl_synth_N"/>
</dbReference>
<dbReference type="InterPro" id="IPR050091">
    <property type="entry name" value="PKS_NRPS_Biosynth_Enz"/>
</dbReference>
<dbReference type="SMART" id="SM00825">
    <property type="entry name" value="PKS_KS"/>
    <property type="match status" value="1"/>
</dbReference>
<dbReference type="InterPro" id="IPR016039">
    <property type="entry name" value="Thiolase-like"/>
</dbReference>
<dbReference type="GO" id="GO:0030639">
    <property type="term" value="P:polyketide biosynthetic process"/>
    <property type="evidence" value="ECO:0007669"/>
    <property type="project" value="UniProtKB-ARBA"/>
</dbReference>
<dbReference type="InterPro" id="IPR015083">
    <property type="entry name" value="NorB/c/GfsB-D-like_docking"/>
</dbReference>
<dbReference type="Pfam" id="PF00109">
    <property type="entry name" value="ketoacyl-synt"/>
    <property type="match status" value="1"/>
</dbReference>
<dbReference type="InterPro" id="IPR032821">
    <property type="entry name" value="PKS_assoc"/>
</dbReference>
<keyword evidence="8" id="KW-1185">Reference proteome</keyword>
<dbReference type="Pfam" id="PF16197">
    <property type="entry name" value="KAsynt_C_assoc"/>
    <property type="match status" value="1"/>
</dbReference>
<sequence length="642" mass="67445">MNEDKLRDYLKWVTGDLAQTRQRLRELETAQQEPIAIVAMGCRFPGGVQSPEQLWELLAGGGDALGGFPDDRGWDLGALFDDDPDRSGTTYTRVGGFLDGVADFDAELFGVSPREALAMDPQQRLLLETAWETFERAGLDPKRLRGSATGVFIGTNGQEYLNLLTRAEENVEGYLGTGNAASVVSGRISYTFGLEGPALTVDTACSASLVALHLAATALRRGECSLAVAGGATVMSTPGVFVEFARQRGLAPDGRCKAFSDNADGTGWGEGVGLLLLERLSDAQRHGHPILAVVKGSAVNQDGASNGLTAPNGPAQQRVIRAALSAAGVAATEVDAVEAHGTGTALGDPIEAQALLATYGQGREPGRPLWLGSIKSNIGHTQAAAGVAGIMKMVLAMRAGALPATLHVSRPSSHVDWSGGAVELLTEHRPWPAAEHPRRAGVSSFGISGTNAHIILEEAPAAEPAEVHRAVLPVAPRPVSAHSAAALDAQVAAVRALDADPVDVGFALATTRAQFDLRAVLLGEALVRGEVREGRSAMLFTGQGAQRAGMGRRLYGAFPVFAASYDAVCDRIDGLREADDLDQTRWTQPALFAFEVAVFRLLESWGLTPDFLLGHSIGELAAAHVACGISTGRAGLWRRVAV</sequence>
<gene>
    <name evidence="7" type="ORF">GCM10017581_105880</name>
</gene>
<reference evidence="7" key="1">
    <citation type="journal article" date="2014" name="Int. J. Syst. Evol. Microbiol.">
        <title>Complete genome sequence of Corynebacterium casei LMG S-19264T (=DSM 44701T), isolated from a smear-ripened cheese.</title>
        <authorList>
            <consortium name="US DOE Joint Genome Institute (JGI-PGF)"/>
            <person name="Walter F."/>
            <person name="Albersmeier A."/>
            <person name="Kalinowski J."/>
            <person name="Ruckert C."/>
        </authorList>
    </citation>
    <scope>NUCLEOTIDE SEQUENCE</scope>
    <source>
        <strain evidence="7">VKM Ac-1321</strain>
    </source>
</reference>
<dbReference type="AlphaFoldDB" id="A0A9W6KYK4"/>
<dbReference type="GO" id="GO:0004312">
    <property type="term" value="F:fatty acid synthase activity"/>
    <property type="evidence" value="ECO:0007669"/>
    <property type="project" value="TreeGrafter"/>
</dbReference>
<dbReference type="FunFam" id="3.40.47.10:FF:000019">
    <property type="entry name" value="Polyketide synthase type I"/>
    <property type="match status" value="1"/>
</dbReference>
<feature type="domain" description="Ketosynthase family 3 (KS3)" evidence="6">
    <location>
        <begin position="32"/>
        <end position="458"/>
    </location>
</feature>
<keyword evidence="4" id="KW-0808">Transferase</keyword>
<dbReference type="Proteomes" id="UP001143480">
    <property type="component" value="Unassembled WGS sequence"/>
</dbReference>
<dbReference type="InterPro" id="IPR014031">
    <property type="entry name" value="Ketoacyl_synth_C"/>
</dbReference>
<evidence type="ECO:0000256" key="4">
    <source>
        <dbReference type="ARBA" id="ARBA00022679"/>
    </source>
</evidence>
<dbReference type="InterPro" id="IPR014043">
    <property type="entry name" value="Acyl_transferase_dom"/>
</dbReference>
<evidence type="ECO:0000256" key="1">
    <source>
        <dbReference type="ARBA" id="ARBA00001957"/>
    </source>
</evidence>
<evidence type="ECO:0000313" key="8">
    <source>
        <dbReference type="Proteomes" id="UP001143480"/>
    </source>
</evidence>
<dbReference type="PANTHER" id="PTHR43775:SF51">
    <property type="entry name" value="INACTIVE PHENOLPHTHIOCEROL SYNTHESIS POLYKETIDE SYNTHASE TYPE I PKS1-RELATED"/>
    <property type="match status" value="1"/>
</dbReference>
<dbReference type="PROSITE" id="PS52004">
    <property type="entry name" value="KS3_2"/>
    <property type="match status" value="1"/>
</dbReference>
<evidence type="ECO:0000259" key="6">
    <source>
        <dbReference type="PROSITE" id="PS52004"/>
    </source>
</evidence>
<dbReference type="PANTHER" id="PTHR43775">
    <property type="entry name" value="FATTY ACID SYNTHASE"/>
    <property type="match status" value="1"/>
</dbReference>
<dbReference type="InterPro" id="IPR001227">
    <property type="entry name" value="Ac_transferase_dom_sf"/>
</dbReference>
<dbReference type="InterPro" id="IPR016035">
    <property type="entry name" value="Acyl_Trfase/lysoPLipase"/>
</dbReference>
<dbReference type="Gene3D" id="3.40.366.10">
    <property type="entry name" value="Malonyl-Coenzyme A Acyl Carrier Protein, domain 2"/>
    <property type="match status" value="1"/>
</dbReference>
<dbReference type="SUPFAM" id="SSF52151">
    <property type="entry name" value="FabD/lysophospholipase-like"/>
    <property type="match status" value="1"/>
</dbReference>
<evidence type="ECO:0000313" key="7">
    <source>
        <dbReference type="EMBL" id="GLL08810.1"/>
    </source>
</evidence>
<dbReference type="PROSITE" id="PS00606">
    <property type="entry name" value="KS3_1"/>
    <property type="match status" value="1"/>
</dbReference>
<dbReference type="SUPFAM" id="SSF101173">
    <property type="entry name" value="Docking domain B of the erythromycin polyketide synthase (DEBS)"/>
    <property type="match status" value="1"/>
</dbReference>
<dbReference type="GO" id="GO:0004315">
    <property type="term" value="F:3-oxoacyl-[acyl-carrier-protein] synthase activity"/>
    <property type="evidence" value="ECO:0007669"/>
    <property type="project" value="InterPro"/>
</dbReference>
<comment type="cofactor">
    <cofactor evidence="1">
        <name>pantetheine 4'-phosphate</name>
        <dbReference type="ChEBI" id="CHEBI:47942"/>
    </cofactor>
</comment>